<dbReference type="Proteomes" id="UP000294359">
    <property type="component" value="Chromosome"/>
</dbReference>
<keyword evidence="1" id="KW-1133">Transmembrane helix</keyword>
<feature type="transmembrane region" description="Helical" evidence="1">
    <location>
        <begin position="103"/>
        <end position="124"/>
    </location>
</feature>
<evidence type="ECO:0008006" key="6">
    <source>
        <dbReference type="Google" id="ProtNLM"/>
    </source>
</evidence>
<evidence type="ECO:0000256" key="1">
    <source>
        <dbReference type="SAM" id="Phobius"/>
    </source>
</evidence>
<gene>
    <name evidence="3" type="ORF">E1742_02955</name>
    <name evidence="2" type="ORF">GCM10007388_42900</name>
</gene>
<name>A0A4P7B9L9_9BURK</name>
<proteinExistence type="predicted"/>
<dbReference type="EMBL" id="CP038026">
    <property type="protein sequence ID" value="QBQ35241.1"/>
    <property type="molecule type" value="Genomic_DNA"/>
</dbReference>
<evidence type="ECO:0000313" key="2">
    <source>
        <dbReference type="EMBL" id="GGZ04740.1"/>
    </source>
</evidence>
<protein>
    <recommendedName>
        <fullName evidence="6">LysE family translocator</fullName>
    </recommendedName>
</protein>
<keyword evidence="4" id="KW-1185">Reference proteome</keyword>
<dbReference type="OrthoDB" id="6710777at2"/>
<dbReference type="Proteomes" id="UP000619512">
    <property type="component" value="Unassembled WGS sequence"/>
</dbReference>
<evidence type="ECO:0000313" key="5">
    <source>
        <dbReference type="Proteomes" id="UP000619512"/>
    </source>
</evidence>
<evidence type="ECO:0000313" key="4">
    <source>
        <dbReference type="Proteomes" id="UP000294359"/>
    </source>
</evidence>
<sequence length="195" mass="19961">MSAATGSTLAAALAMAAVLLAPGPANRRLLLAGARRGVWNALPLLAVHWLACCLAIGSWCTALGLLARTLPSAMAAAQVCAIGYVLWTAARWWRKAPRCEGSVAAMFSVAMVDAATLFCAAIVFPPLGAAAADVSSAYLMLTALLLPIGACWIMAGAAAARFPKGAVAPASHRRRRRLAALLGGFSGALSTLLPH</sequence>
<dbReference type="RefSeq" id="WP_134383481.1">
    <property type="nucleotide sequence ID" value="NZ_BMWW01000009.1"/>
</dbReference>
<feature type="transmembrane region" description="Helical" evidence="1">
    <location>
        <begin position="178"/>
        <end position="194"/>
    </location>
</feature>
<feature type="transmembrane region" description="Helical" evidence="1">
    <location>
        <begin position="44"/>
        <end position="66"/>
    </location>
</feature>
<keyword evidence="1" id="KW-0812">Transmembrane</keyword>
<dbReference type="AlphaFoldDB" id="A0A4P7B9L9"/>
<feature type="transmembrane region" description="Helical" evidence="1">
    <location>
        <begin position="136"/>
        <end position="157"/>
    </location>
</feature>
<dbReference type="EMBL" id="BMWW01000009">
    <property type="protein sequence ID" value="GGZ04740.1"/>
    <property type="molecule type" value="Genomic_DNA"/>
</dbReference>
<accession>A0A4P7B9L9</accession>
<reference evidence="2" key="3">
    <citation type="submission" date="2022-12" db="EMBL/GenBank/DDBJ databases">
        <authorList>
            <person name="Sun Q."/>
            <person name="Kim S."/>
        </authorList>
    </citation>
    <scope>NUCLEOTIDE SEQUENCE</scope>
    <source>
        <strain evidence="2">KCTC 12344</strain>
    </source>
</reference>
<organism evidence="2 5">
    <name type="scientific">Pseudoduganella plicata</name>
    <dbReference type="NCBI Taxonomy" id="321984"/>
    <lineage>
        <taxon>Bacteria</taxon>
        <taxon>Pseudomonadati</taxon>
        <taxon>Pseudomonadota</taxon>
        <taxon>Betaproteobacteria</taxon>
        <taxon>Burkholderiales</taxon>
        <taxon>Oxalobacteraceae</taxon>
        <taxon>Telluria group</taxon>
        <taxon>Pseudoduganella</taxon>
    </lineage>
</organism>
<reference evidence="3 4" key="2">
    <citation type="submission" date="2019-03" db="EMBL/GenBank/DDBJ databases">
        <title>Draft Genome Sequences of Six Type Strains of the Genus Massilia.</title>
        <authorList>
            <person name="Miess H."/>
            <person name="Frediansyhah A."/>
            <person name="Gross H."/>
        </authorList>
    </citation>
    <scope>NUCLEOTIDE SEQUENCE [LARGE SCALE GENOMIC DNA]</scope>
    <source>
        <strain evidence="3 4">DSM 17505</strain>
    </source>
</reference>
<reference evidence="2" key="1">
    <citation type="journal article" date="2014" name="Int. J. Syst. Evol. Microbiol.">
        <title>Complete genome sequence of Corynebacterium casei LMG S-19264T (=DSM 44701T), isolated from a smear-ripened cheese.</title>
        <authorList>
            <consortium name="US DOE Joint Genome Institute (JGI-PGF)"/>
            <person name="Walter F."/>
            <person name="Albersmeier A."/>
            <person name="Kalinowski J."/>
            <person name="Ruckert C."/>
        </authorList>
    </citation>
    <scope>NUCLEOTIDE SEQUENCE</scope>
    <source>
        <strain evidence="2">KCTC 12344</strain>
    </source>
</reference>
<evidence type="ECO:0000313" key="3">
    <source>
        <dbReference type="EMBL" id="QBQ35241.1"/>
    </source>
</evidence>
<keyword evidence="1" id="KW-0472">Membrane</keyword>